<feature type="domain" description="Tag1-like fifth Ig-like" evidence="5">
    <location>
        <begin position="750"/>
        <end position="862"/>
    </location>
</feature>
<dbReference type="Pfam" id="PF22786">
    <property type="entry name" value="Tag1_C"/>
    <property type="match status" value="1"/>
</dbReference>
<dbReference type="GO" id="GO:0000329">
    <property type="term" value="C:fungal-type vacuole membrane"/>
    <property type="evidence" value="ECO:0007669"/>
    <property type="project" value="InterPro"/>
</dbReference>
<feature type="compositionally biased region" description="Basic and acidic residues" evidence="1">
    <location>
        <begin position="37"/>
        <end position="59"/>
    </location>
</feature>
<dbReference type="Pfam" id="PF26174">
    <property type="entry name" value="LEA-2_1"/>
    <property type="match status" value="1"/>
</dbReference>
<dbReference type="Proteomes" id="UP000258309">
    <property type="component" value="Unassembled WGS sequence"/>
</dbReference>
<feature type="non-terminal residue" evidence="6">
    <location>
        <position position="874"/>
    </location>
</feature>
<dbReference type="AlphaFoldDB" id="A0A3E2GWE9"/>
<reference evidence="6 7" key="1">
    <citation type="submission" date="2018-05" db="EMBL/GenBank/DDBJ databases">
        <title>Draft genome sequence of Scytalidium lignicola DSM 105466, a ubiquitous saprotrophic fungus.</title>
        <authorList>
            <person name="Buettner E."/>
            <person name="Gebauer A.M."/>
            <person name="Hofrichter M."/>
            <person name="Liers C."/>
            <person name="Kellner H."/>
        </authorList>
    </citation>
    <scope>NUCLEOTIDE SEQUENCE [LARGE SCALE GENOMIC DNA]</scope>
    <source>
        <strain evidence="6 7">DSM 105466</strain>
    </source>
</reference>
<keyword evidence="2" id="KW-0812">Transmembrane</keyword>
<evidence type="ECO:0000259" key="3">
    <source>
        <dbReference type="Pfam" id="PF22786"/>
    </source>
</evidence>
<feature type="region of interest" description="Disordered" evidence="1">
    <location>
        <begin position="1"/>
        <end position="62"/>
    </location>
</feature>
<dbReference type="EMBL" id="NCSJ02000334">
    <property type="protein sequence ID" value="RFU25430.1"/>
    <property type="molecule type" value="Genomic_DNA"/>
</dbReference>
<evidence type="ECO:0008006" key="8">
    <source>
        <dbReference type="Google" id="ProtNLM"/>
    </source>
</evidence>
<sequence>MASDSESPLLGNSNDRPSSKRSQRSNLTHESTPLLSRTEDDPRYDIEDITRHSEDDERVSSPAEEFLRSLETNGGQISKPTKSRRRWPTIVAILLLGSIAIGIIIAAFFIPAAVEEYAKEALVVEPTNLSIDSFTSTGVSVRVQASFRLDASRVRNKHVRNIGRFGTWIAKKVESEKAKVEVYLPEYGNVLIGTAVVPPLVVSIQNDHTTYLNFLTDVEPGDVEGIRQVANDWLEGRLAQLRIQGKTDVGLKSGWLPLGIQSVSESFVFEGDDVPAIPEYNITRLNFREVPISPSGHQGMAVDVSLSLINTYPVKFTIPPLGFDILVPNCGSDQPYIRVADATTGSIEVEPRSEVMVDVGGVVREIPKTLLKTCPGSKTSPLDLLLGDYIHGRDTTIFVRGSNAPSSSTPEWITKLISSVTVPVPFPGHTFDGLIKGFSVTDAHFSLPDPFAEPGSDDSKPQISGNIVVIAGIPKEMNFNLNVTRVKAKSNVLYKSKKFGELNLKKWQAAKSERNESNSNEEADLKITSIIRDAPLDITDDDVFTDVLQAMLFGSSRVELKIEALVDAEVSTVLGELIIRDMPAEGIVPVQPISPGGDFTKLNPQVGKVKILDTSESAIHLQASVNFTNPTEYTATVPYVNIHILNNGSIIGSATAENVSVISGNNSNIMVEATWDPFTYGGKTAKAIGRELLSQYVSGFNTTLTFQTHEGSIPHQPRLGKALSKFAIEIPTPRVSTPSTGKDGDSDGEENEKPHFLTGAIFHFLSSTAQFELYSPLQYSSIYLEEVNATALYNHTEPVGWIDYNLPFEVPPGRSLTPKLPVDWSMEGVGYDAVKKALGGTLKLDARGNITVRLGRWSETVWYMGDGIGAEIRF</sequence>
<feature type="compositionally biased region" description="Polar residues" evidence="1">
    <location>
        <begin position="24"/>
        <end position="35"/>
    </location>
</feature>
<dbReference type="InterPro" id="IPR046368">
    <property type="entry name" value="Tag1"/>
</dbReference>
<dbReference type="OrthoDB" id="5596576at2759"/>
<evidence type="ECO:0000256" key="1">
    <source>
        <dbReference type="SAM" id="MobiDB-lite"/>
    </source>
</evidence>
<keyword evidence="7" id="KW-1185">Reference proteome</keyword>
<evidence type="ECO:0000259" key="5">
    <source>
        <dbReference type="Pfam" id="PF26153"/>
    </source>
</evidence>
<dbReference type="InterPro" id="IPR059066">
    <property type="entry name" value="Ig_Tag1-like_5th"/>
</dbReference>
<gene>
    <name evidence="6" type="ORF">B7463_g10910</name>
</gene>
<proteinExistence type="predicted"/>
<feature type="domain" description="Tag1 C-terminal" evidence="3">
    <location>
        <begin position="477"/>
        <end position="591"/>
    </location>
</feature>
<organism evidence="6 7">
    <name type="scientific">Scytalidium lignicola</name>
    <name type="common">Hyphomycete</name>
    <dbReference type="NCBI Taxonomy" id="5539"/>
    <lineage>
        <taxon>Eukaryota</taxon>
        <taxon>Fungi</taxon>
        <taxon>Dikarya</taxon>
        <taxon>Ascomycota</taxon>
        <taxon>Pezizomycotina</taxon>
        <taxon>Leotiomycetes</taxon>
        <taxon>Leotiomycetes incertae sedis</taxon>
        <taxon>Scytalidium</taxon>
    </lineage>
</organism>
<keyword evidence="2" id="KW-1133">Transmembrane helix</keyword>
<accession>A0A3E2GWE9</accession>
<dbReference type="OMA" id="HYNITKL"/>
<dbReference type="PANTHER" id="PTHR35895:SF3">
    <property type="entry name" value="PRE-RRNA PROCESSING PROTEIN"/>
    <property type="match status" value="1"/>
</dbReference>
<evidence type="ECO:0000313" key="6">
    <source>
        <dbReference type="EMBL" id="RFU25430.1"/>
    </source>
</evidence>
<evidence type="ECO:0000259" key="4">
    <source>
        <dbReference type="Pfam" id="PF26150"/>
    </source>
</evidence>
<feature type="compositionally biased region" description="Polar residues" evidence="1">
    <location>
        <begin position="1"/>
        <end position="16"/>
    </location>
</feature>
<comment type="caution">
    <text evidence="6">The sequence shown here is derived from an EMBL/GenBank/DDBJ whole genome shotgun (WGS) entry which is preliminary data.</text>
</comment>
<dbReference type="InterPro" id="IPR059065">
    <property type="entry name" value="Ig_Tag1-like_4th"/>
</dbReference>
<dbReference type="Pfam" id="PF26150">
    <property type="entry name" value="LEA-2_4"/>
    <property type="match status" value="1"/>
</dbReference>
<protein>
    <recommendedName>
        <fullName evidence="8">Pre-rRNA processing protein</fullName>
    </recommendedName>
</protein>
<feature type="domain" description="Tag1-like fourth Ig-like" evidence="4">
    <location>
        <begin position="604"/>
        <end position="718"/>
    </location>
</feature>
<keyword evidence="2" id="KW-0472">Membrane</keyword>
<name>A0A3E2GWE9_SCYLI</name>
<dbReference type="PANTHER" id="PTHR35895">
    <property type="entry name" value="CHROMOSOME 16, WHOLE GENOME SHOTGUN SEQUENCE"/>
    <property type="match status" value="1"/>
</dbReference>
<evidence type="ECO:0000256" key="2">
    <source>
        <dbReference type="SAM" id="Phobius"/>
    </source>
</evidence>
<dbReference type="Pfam" id="PF26153">
    <property type="entry name" value="LEA-2L_5"/>
    <property type="match status" value="1"/>
</dbReference>
<feature type="transmembrane region" description="Helical" evidence="2">
    <location>
        <begin position="87"/>
        <end position="110"/>
    </location>
</feature>
<feature type="non-terminal residue" evidence="6">
    <location>
        <position position="1"/>
    </location>
</feature>
<evidence type="ECO:0000313" key="7">
    <source>
        <dbReference type="Proteomes" id="UP000258309"/>
    </source>
</evidence>
<dbReference type="InterPro" id="IPR055011">
    <property type="entry name" value="Tag1_C"/>
</dbReference>